<dbReference type="Pfam" id="PF16884">
    <property type="entry name" value="ADH_N_2"/>
    <property type="match status" value="1"/>
</dbReference>
<dbReference type="SUPFAM" id="SSF50129">
    <property type="entry name" value="GroES-like"/>
    <property type="match status" value="2"/>
</dbReference>
<sequence length="361" mass="39162">MDSSVNKLRRLNIARMRIKKVVLASRPGIFGEPVAENFRVEQAVLSENLLDGQVLVQTQYLSVDPYLRCQMDEAEMESVQSWKIGGVIDSGGIGIVQQSKDSGFCVGDTVSNFDWPWQTHCVFDGKSLQKMDPSLVNGQLSHFLGAVGTTGLTALLGMKAQAQVVPGANQTLVVSGAAGACGSLAGQIGRIMGCARVVGICGTDEKCSFLVNELGFDGALNYKKKYLAQKLKELCPNGVDIYFDNVGGTISDMVISQMNQNSHVVLCGQISQYNKDMCHPPPPAAQTEALLEERNITRDRFLLFNHTDQFDSSIQQLSKWLKEGKIKAQETITCGLENTPGAFLSMMTGGNTGKQIVQVSQ</sequence>
<keyword evidence="10" id="KW-1185">Reference proteome</keyword>
<name>A0A8C5WKR9_9ANUR</name>
<dbReference type="PANTHER" id="PTHR43205:SF5">
    <property type="entry name" value="PROSTAGLANDIN REDUCTASE 2"/>
    <property type="match status" value="1"/>
</dbReference>
<dbReference type="InterPro" id="IPR020843">
    <property type="entry name" value="ER"/>
</dbReference>
<dbReference type="Gene3D" id="3.40.50.720">
    <property type="entry name" value="NAD(P)-binding Rossmann-like Domain"/>
    <property type="match status" value="1"/>
</dbReference>
<dbReference type="InterPro" id="IPR036291">
    <property type="entry name" value="NAD(P)-bd_dom_sf"/>
</dbReference>
<dbReference type="InterPro" id="IPR013149">
    <property type="entry name" value="ADH-like_C"/>
</dbReference>
<evidence type="ECO:0000256" key="6">
    <source>
        <dbReference type="ARBA" id="ARBA00048290"/>
    </source>
</evidence>
<evidence type="ECO:0000256" key="5">
    <source>
        <dbReference type="ARBA" id="ARBA00047878"/>
    </source>
</evidence>
<protein>
    <recommendedName>
        <fullName evidence="4">15-oxoprostaglandin 13-reductase</fullName>
        <ecNumber evidence="2">1.3.1.48</ecNumber>
    </recommendedName>
    <alternativeName>
        <fullName evidence="4">15-oxoprostaglandin 13-reductase</fullName>
    </alternativeName>
</protein>
<evidence type="ECO:0000259" key="8">
    <source>
        <dbReference type="SMART" id="SM00829"/>
    </source>
</evidence>
<dbReference type="GO" id="GO:0047522">
    <property type="term" value="F:15-oxoprostaglandin 13-reductase [NAD(P)+] activity"/>
    <property type="evidence" value="ECO:0007669"/>
    <property type="project" value="UniProtKB-EC"/>
</dbReference>
<dbReference type="PANTHER" id="PTHR43205">
    <property type="entry name" value="PROSTAGLANDIN REDUCTASE"/>
    <property type="match status" value="1"/>
</dbReference>
<dbReference type="GeneTree" id="ENSGT00940000156793"/>
<feature type="domain" description="Enoyl reductase (ER)" evidence="8">
    <location>
        <begin position="31"/>
        <end position="357"/>
    </location>
</feature>
<evidence type="ECO:0000256" key="1">
    <source>
        <dbReference type="ARBA" id="ARBA00010460"/>
    </source>
</evidence>
<evidence type="ECO:0000256" key="3">
    <source>
        <dbReference type="ARBA" id="ARBA00023002"/>
    </source>
</evidence>
<dbReference type="Ensembl" id="ENSLLET00000046943.1">
    <property type="protein sequence ID" value="ENSLLEP00000045145.1"/>
    <property type="gene ID" value="ENSLLEG00000028577.1"/>
</dbReference>
<comment type="catalytic activity">
    <reaction evidence="6">
        <text>13,14-dihydro-15-oxo-PGF2alpha + NADP(+) = 15-oxoprostaglandin F2alpha + NADPH + H(+)</text>
        <dbReference type="Rhea" id="RHEA:50588"/>
        <dbReference type="ChEBI" id="CHEBI:15378"/>
        <dbReference type="ChEBI" id="CHEBI:57783"/>
        <dbReference type="ChEBI" id="CHEBI:58349"/>
        <dbReference type="ChEBI" id="CHEBI:133374"/>
        <dbReference type="ChEBI" id="CHEBI:133409"/>
    </reaction>
    <physiologicalReaction direction="right-to-left" evidence="6">
        <dbReference type="Rhea" id="RHEA:50590"/>
    </physiologicalReaction>
</comment>
<dbReference type="GO" id="GO:0006693">
    <property type="term" value="P:prostaglandin metabolic process"/>
    <property type="evidence" value="ECO:0007669"/>
    <property type="project" value="TreeGrafter"/>
</dbReference>
<dbReference type="Gene3D" id="3.90.180.10">
    <property type="entry name" value="Medium-chain alcohol dehydrogenases, catalytic domain"/>
    <property type="match status" value="1"/>
</dbReference>
<dbReference type="FunFam" id="3.40.50.720:FF:000121">
    <property type="entry name" value="Prostaglandin reductase 2"/>
    <property type="match status" value="1"/>
</dbReference>
<accession>A0A8C5WKR9</accession>
<reference evidence="9" key="1">
    <citation type="submission" date="2025-08" db="UniProtKB">
        <authorList>
            <consortium name="Ensembl"/>
        </authorList>
    </citation>
    <scope>IDENTIFICATION</scope>
</reference>
<dbReference type="InterPro" id="IPR041694">
    <property type="entry name" value="ADH_N_2"/>
</dbReference>
<proteinExistence type="inferred from homology"/>
<evidence type="ECO:0000313" key="9">
    <source>
        <dbReference type="Ensembl" id="ENSLLEP00000045145.1"/>
    </source>
</evidence>
<evidence type="ECO:0000313" key="10">
    <source>
        <dbReference type="Proteomes" id="UP000694569"/>
    </source>
</evidence>
<gene>
    <name evidence="9" type="primary">PTGR2</name>
</gene>
<dbReference type="AlphaFoldDB" id="A0A8C5WKR9"/>
<dbReference type="InterPro" id="IPR011032">
    <property type="entry name" value="GroES-like_sf"/>
</dbReference>
<dbReference type="SUPFAM" id="SSF51735">
    <property type="entry name" value="NAD(P)-binding Rossmann-fold domains"/>
    <property type="match status" value="1"/>
</dbReference>
<evidence type="ECO:0000256" key="7">
    <source>
        <dbReference type="ARBA" id="ARBA00049070"/>
    </source>
</evidence>
<comment type="similarity">
    <text evidence="1">Belongs to the NADP-dependent oxidoreductase L4BD family.</text>
</comment>
<dbReference type="EC" id="1.3.1.48" evidence="2"/>
<comment type="catalytic activity">
    <reaction evidence="7">
        <text>13,14-dihydro-15-oxo-prostaglandin E1 + NADP(+) = 15-oxoprostaglandin E1 + NADPH + H(+)</text>
        <dbReference type="Rhea" id="RHEA:50584"/>
        <dbReference type="ChEBI" id="CHEBI:15378"/>
        <dbReference type="ChEBI" id="CHEBI:57401"/>
        <dbReference type="ChEBI" id="CHEBI:57783"/>
        <dbReference type="ChEBI" id="CHEBI:58349"/>
        <dbReference type="ChEBI" id="CHEBI:133408"/>
    </reaction>
    <physiologicalReaction direction="right-to-left" evidence="7">
        <dbReference type="Rhea" id="RHEA:50586"/>
    </physiologicalReaction>
</comment>
<dbReference type="OrthoDB" id="809632at2759"/>
<organism evidence="9 10">
    <name type="scientific">Leptobrachium leishanense</name>
    <name type="common">Leishan spiny toad</name>
    <dbReference type="NCBI Taxonomy" id="445787"/>
    <lineage>
        <taxon>Eukaryota</taxon>
        <taxon>Metazoa</taxon>
        <taxon>Chordata</taxon>
        <taxon>Craniata</taxon>
        <taxon>Vertebrata</taxon>
        <taxon>Euteleostomi</taxon>
        <taxon>Amphibia</taxon>
        <taxon>Batrachia</taxon>
        <taxon>Anura</taxon>
        <taxon>Pelobatoidea</taxon>
        <taxon>Megophryidae</taxon>
        <taxon>Leptobrachium</taxon>
    </lineage>
</organism>
<dbReference type="SMART" id="SM00829">
    <property type="entry name" value="PKS_ER"/>
    <property type="match status" value="1"/>
</dbReference>
<dbReference type="Proteomes" id="UP000694569">
    <property type="component" value="Unplaced"/>
</dbReference>
<comment type="catalytic activity">
    <reaction evidence="5">
        <text>13,14-dihydro-15-oxo-prostaglandin F1alpha + NADP(+) = 15-oxoprostaglandin F1alpha + NADPH + H(+)</text>
        <dbReference type="Rhea" id="RHEA:50592"/>
        <dbReference type="ChEBI" id="CHEBI:15378"/>
        <dbReference type="ChEBI" id="CHEBI:57783"/>
        <dbReference type="ChEBI" id="CHEBI:58349"/>
        <dbReference type="ChEBI" id="CHEBI:79072"/>
        <dbReference type="ChEBI" id="CHEBI:133411"/>
    </reaction>
    <physiologicalReaction direction="right-to-left" evidence="5">
        <dbReference type="Rhea" id="RHEA:50594"/>
    </physiologicalReaction>
</comment>
<reference evidence="9" key="2">
    <citation type="submission" date="2025-09" db="UniProtKB">
        <authorList>
            <consortium name="Ensembl"/>
        </authorList>
    </citation>
    <scope>IDENTIFICATION</scope>
</reference>
<dbReference type="InterPro" id="IPR045010">
    <property type="entry name" value="MDR_fam"/>
</dbReference>
<evidence type="ECO:0000256" key="4">
    <source>
        <dbReference type="ARBA" id="ARBA00033119"/>
    </source>
</evidence>
<dbReference type="Pfam" id="PF00107">
    <property type="entry name" value="ADH_zinc_N"/>
    <property type="match status" value="1"/>
</dbReference>
<evidence type="ECO:0000256" key="2">
    <source>
        <dbReference type="ARBA" id="ARBA00011981"/>
    </source>
</evidence>
<keyword evidence="3" id="KW-0560">Oxidoreductase</keyword>